<dbReference type="AlphaFoldDB" id="A0A6C2UBS6"/>
<dbReference type="InterPro" id="IPR048574">
    <property type="entry name" value="RUBY_RBDX"/>
</dbReference>
<feature type="domain" description="Rubredoxin-like" evidence="1">
    <location>
        <begin position="3"/>
        <end position="37"/>
    </location>
</feature>
<dbReference type="Proteomes" id="UP000366872">
    <property type="component" value="Unassembled WGS sequence"/>
</dbReference>
<evidence type="ECO:0000313" key="2">
    <source>
        <dbReference type="EMBL" id="VGO17622.1"/>
    </source>
</evidence>
<dbReference type="Pfam" id="PF21349">
    <property type="entry name" value="RUBY_RBDX"/>
    <property type="match status" value="1"/>
</dbReference>
<sequence length="39" mass="4244">MTEKQWVCSICGHVHKGEEPPKSCPLCHAPGSKYTSSTV</sequence>
<dbReference type="RefSeq" id="WP_342793912.1">
    <property type="nucleotide sequence ID" value="NZ_CAAHFG010000005.1"/>
</dbReference>
<protein>
    <recommendedName>
        <fullName evidence="1">Rubredoxin-like domain-containing protein</fullName>
    </recommendedName>
</protein>
<gene>
    <name evidence="2" type="ORF">PDESU_06223</name>
</gene>
<dbReference type="SUPFAM" id="SSF57802">
    <property type="entry name" value="Rubredoxin-like"/>
    <property type="match status" value="1"/>
</dbReference>
<organism evidence="2 3">
    <name type="scientific">Pontiella desulfatans</name>
    <dbReference type="NCBI Taxonomy" id="2750659"/>
    <lineage>
        <taxon>Bacteria</taxon>
        <taxon>Pseudomonadati</taxon>
        <taxon>Kiritimatiellota</taxon>
        <taxon>Kiritimatiellia</taxon>
        <taxon>Kiritimatiellales</taxon>
        <taxon>Pontiellaceae</taxon>
        <taxon>Pontiella</taxon>
    </lineage>
</organism>
<dbReference type="GO" id="GO:0005506">
    <property type="term" value="F:iron ion binding"/>
    <property type="evidence" value="ECO:0007669"/>
    <property type="project" value="InterPro"/>
</dbReference>
<name>A0A6C2UBS6_PONDE</name>
<keyword evidence="3" id="KW-1185">Reference proteome</keyword>
<dbReference type="InterPro" id="IPR024934">
    <property type="entry name" value="Rubredoxin-like_dom"/>
</dbReference>
<accession>A0A6C2UBS6</accession>
<evidence type="ECO:0000313" key="3">
    <source>
        <dbReference type="Proteomes" id="UP000366872"/>
    </source>
</evidence>
<dbReference type="EMBL" id="CAAHFG010000005">
    <property type="protein sequence ID" value="VGO17622.1"/>
    <property type="molecule type" value="Genomic_DNA"/>
</dbReference>
<proteinExistence type="predicted"/>
<dbReference type="PROSITE" id="PS50903">
    <property type="entry name" value="RUBREDOXIN_LIKE"/>
    <property type="match status" value="1"/>
</dbReference>
<reference evidence="2 3" key="1">
    <citation type="submission" date="2019-04" db="EMBL/GenBank/DDBJ databases">
        <authorList>
            <person name="Van Vliet M D."/>
        </authorList>
    </citation>
    <scope>NUCLEOTIDE SEQUENCE [LARGE SCALE GENOMIC DNA]</scope>
    <source>
        <strain evidence="2 3">F1</strain>
    </source>
</reference>
<dbReference type="Gene3D" id="2.20.28.10">
    <property type="match status" value="1"/>
</dbReference>
<evidence type="ECO:0000259" key="1">
    <source>
        <dbReference type="PROSITE" id="PS50903"/>
    </source>
</evidence>